<dbReference type="AlphaFoldDB" id="A0AAU8LW27"/>
<organism evidence="1">
    <name type="scientific">Candidatus Electrothrix aestuarii</name>
    <dbReference type="NCBI Taxonomy" id="3062594"/>
    <lineage>
        <taxon>Bacteria</taxon>
        <taxon>Pseudomonadati</taxon>
        <taxon>Thermodesulfobacteriota</taxon>
        <taxon>Desulfobulbia</taxon>
        <taxon>Desulfobulbales</taxon>
        <taxon>Desulfobulbaceae</taxon>
        <taxon>Candidatus Electrothrix</taxon>
    </lineage>
</organism>
<dbReference type="EMBL" id="CP159373">
    <property type="protein sequence ID" value="XCN73492.1"/>
    <property type="molecule type" value="Genomic_DNA"/>
</dbReference>
<protein>
    <submittedName>
        <fullName evidence="1">Uncharacterized protein</fullName>
    </submittedName>
</protein>
<dbReference type="KEGG" id="eaj:Q3M24_01705"/>
<reference evidence="1" key="2">
    <citation type="submission" date="2024-06" db="EMBL/GenBank/DDBJ databases">
        <authorList>
            <person name="Plum-Jensen L.E."/>
            <person name="Schramm A."/>
            <person name="Marshall I.P.G."/>
        </authorList>
    </citation>
    <scope>NUCLEOTIDE SEQUENCE</scope>
    <source>
        <strain evidence="1">Rat1</strain>
    </source>
</reference>
<proteinExistence type="predicted"/>
<sequence>MINRIKLYQPRNKKKGCNADWCEVGRSELDNDGFYQIVYKHTGKPTDYRMLIVGDQNSDTPDSNCGNSDQLVNLKGNEFEEVNYFGQPDSCQ</sequence>
<reference evidence="1" key="1">
    <citation type="journal article" date="2024" name="Syst. Appl. Microbiol.">
        <title>First single-strain enrichments of Electrothrix cable bacteria, description of E. aestuarii sp. nov. and E. rattekaaiensis sp. nov., and proposal of a cable bacteria taxonomy following the rules of the SeqCode.</title>
        <authorList>
            <person name="Plum-Jensen L.E."/>
            <person name="Schramm A."/>
            <person name="Marshall I.P.G."/>
        </authorList>
    </citation>
    <scope>NUCLEOTIDE SEQUENCE</scope>
    <source>
        <strain evidence="1">Rat1</strain>
    </source>
</reference>
<gene>
    <name evidence="1" type="ORF">Q3M24_01705</name>
</gene>
<accession>A0AAU8LW27</accession>
<name>A0AAU8LW27_9BACT</name>
<evidence type="ECO:0000313" key="1">
    <source>
        <dbReference type="EMBL" id="XCN73492.1"/>
    </source>
</evidence>